<dbReference type="AlphaFoldDB" id="A0A834N8M8"/>
<organism evidence="1 2">
    <name type="scientific">Vespula vulgaris</name>
    <name type="common">Yellow jacket</name>
    <name type="synonym">Wasp</name>
    <dbReference type="NCBI Taxonomy" id="7454"/>
    <lineage>
        <taxon>Eukaryota</taxon>
        <taxon>Metazoa</taxon>
        <taxon>Ecdysozoa</taxon>
        <taxon>Arthropoda</taxon>
        <taxon>Hexapoda</taxon>
        <taxon>Insecta</taxon>
        <taxon>Pterygota</taxon>
        <taxon>Neoptera</taxon>
        <taxon>Endopterygota</taxon>
        <taxon>Hymenoptera</taxon>
        <taxon>Apocrita</taxon>
        <taxon>Aculeata</taxon>
        <taxon>Vespoidea</taxon>
        <taxon>Vespidae</taxon>
        <taxon>Vespinae</taxon>
        <taxon>Vespula</taxon>
    </lineage>
</organism>
<keyword evidence="2" id="KW-1185">Reference proteome</keyword>
<protein>
    <submittedName>
        <fullName evidence="1">Uncharacterized protein</fullName>
    </submittedName>
</protein>
<evidence type="ECO:0000313" key="1">
    <source>
        <dbReference type="EMBL" id="KAF7398418.1"/>
    </source>
</evidence>
<comment type="caution">
    <text evidence="1">The sequence shown here is derived from an EMBL/GenBank/DDBJ whole genome shotgun (WGS) entry which is preliminary data.</text>
</comment>
<reference evidence="1" key="1">
    <citation type="journal article" date="2020" name="G3 (Bethesda)">
        <title>High-Quality Assemblies for Three Invasive Social Wasps from the &lt;i&gt;Vespula&lt;/i&gt; Genus.</title>
        <authorList>
            <person name="Harrop T.W.R."/>
            <person name="Guhlin J."/>
            <person name="McLaughlin G.M."/>
            <person name="Permina E."/>
            <person name="Stockwell P."/>
            <person name="Gilligan J."/>
            <person name="Le Lec M.F."/>
            <person name="Gruber M.A.M."/>
            <person name="Quinn O."/>
            <person name="Lovegrove M."/>
            <person name="Duncan E.J."/>
            <person name="Remnant E.J."/>
            <person name="Van Eeckhoven J."/>
            <person name="Graham B."/>
            <person name="Knapp R.A."/>
            <person name="Langford K.W."/>
            <person name="Kronenberg Z."/>
            <person name="Press M.O."/>
            <person name="Eacker S.M."/>
            <person name="Wilson-Rankin E.E."/>
            <person name="Purcell J."/>
            <person name="Lester P.J."/>
            <person name="Dearden P.K."/>
        </authorList>
    </citation>
    <scope>NUCLEOTIDE SEQUENCE</scope>
    <source>
        <strain evidence="1">Marl-1</strain>
    </source>
</reference>
<accession>A0A834N8M8</accession>
<evidence type="ECO:0000313" key="2">
    <source>
        <dbReference type="Proteomes" id="UP000614350"/>
    </source>
</evidence>
<gene>
    <name evidence="1" type="ORF">HZH66_006315</name>
</gene>
<sequence length="140" mass="16189">MENIALIFEATLNEIFFASRTRAKRITSSGRFLKEARIIVLRVNKSSWYQTLMDIKSHKGAYHEASRRTFTGFRGPSKWSVRAKSSKREKERKKHNLLSHVLTFTAEQTSFRKFFRIKSAESVGVGAFDAFPEKLEILSI</sequence>
<dbReference type="Proteomes" id="UP000614350">
    <property type="component" value="Unassembled WGS sequence"/>
</dbReference>
<proteinExistence type="predicted"/>
<dbReference type="EMBL" id="JACSEA010000006">
    <property type="protein sequence ID" value="KAF7398418.1"/>
    <property type="molecule type" value="Genomic_DNA"/>
</dbReference>
<name>A0A834N8M8_VESVU</name>